<dbReference type="SUPFAM" id="SSF53850">
    <property type="entry name" value="Periplasmic binding protein-like II"/>
    <property type="match status" value="1"/>
</dbReference>
<dbReference type="InterPro" id="IPR000914">
    <property type="entry name" value="SBP_5_dom"/>
</dbReference>
<dbReference type="PANTHER" id="PTHR30290:SF72">
    <property type="entry name" value="HTH-TYPE TRANSCRIPTIONAL REGULATOR SGRR"/>
    <property type="match status" value="1"/>
</dbReference>
<evidence type="ECO:0000259" key="2">
    <source>
        <dbReference type="Pfam" id="PF00496"/>
    </source>
</evidence>
<evidence type="ECO:0000256" key="1">
    <source>
        <dbReference type="ARBA" id="ARBA00023125"/>
    </source>
</evidence>
<proteinExistence type="predicted"/>
<organism evidence="4 5">
    <name type="scientific">Vibrio diabolicus</name>
    <dbReference type="NCBI Taxonomy" id="50719"/>
    <lineage>
        <taxon>Bacteria</taxon>
        <taxon>Pseudomonadati</taxon>
        <taxon>Pseudomonadota</taxon>
        <taxon>Gammaproteobacteria</taxon>
        <taxon>Vibrionales</taxon>
        <taxon>Vibrionaceae</taxon>
        <taxon>Vibrio</taxon>
        <taxon>Vibrio diabolicus subgroup</taxon>
    </lineage>
</organism>
<protein>
    <submittedName>
        <fullName evidence="4">Transporter</fullName>
    </submittedName>
</protein>
<dbReference type="Proteomes" id="UP000237665">
    <property type="component" value="Chromosome 2"/>
</dbReference>
<feature type="domain" description="Transcriptional regulator SgrR N-terminal HTH" evidence="3">
    <location>
        <begin position="29"/>
        <end position="127"/>
    </location>
</feature>
<name>A0ABM6SGH5_9VIBR</name>
<gene>
    <name evidence="4" type="ORF">AL468_20120</name>
</gene>
<evidence type="ECO:0000313" key="4">
    <source>
        <dbReference type="EMBL" id="AVH29457.1"/>
    </source>
</evidence>
<sequence>MLSLLCYFFALEKLLGSLVNDVNLRYLDLLLKHFEPHQYHFVTLSELEVVICTSRRNVSIVMKKLASYGWVDWKPAIGRSNASRLNITISLQQAMTEFLVEELGRGRMNSITKLIDWFGQSAVRALTIASEKVNQLNESNNAILISSYPWVSKVDPANTYRHTELHVAKSVYDVLLTQNSNGGIEPSLAHEWKMEGNVMMLWLRPGIYRHDGELLSIQDVVWSIERLKEIKGPVHELWQCIDSVVAETSSCLKITLKHPNMFFPYILTTPHASILCRDVVSFGSGYSYHIGTGPFKISGWNQESMLLQAHKEYFSARALLDQITLSHGDVKALNMLSFNQTSDHVEVEKISAFSYLTYRERADSNLAKEDWHQLADYINAQKRIYEAHSAIDSIQLATQEHDLLIAEAIVTPKLQGKVALAEPVWTIPSLIRHSEWLHRVIRATGLELEIVIIDDISFPEVASHRADLLFLEEVLEAPFEYGVFEWLSIATGLRFSFDQSQMLGHRENLREAMTNAQPLQSLLGVEKALREQYLYLPLFVGYEEVTKTQQVRGVQVKNTGYSDLHRLWIAHSN</sequence>
<dbReference type="Pfam" id="PF12793">
    <property type="entry name" value="SgrR_N"/>
    <property type="match status" value="1"/>
</dbReference>
<dbReference type="InterPro" id="IPR039424">
    <property type="entry name" value="SBP_5"/>
</dbReference>
<keyword evidence="1" id="KW-0238">DNA-binding</keyword>
<dbReference type="PANTHER" id="PTHR30290">
    <property type="entry name" value="PERIPLASMIC BINDING COMPONENT OF ABC TRANSPORTER"/>
    <property type="match status" value="1"/>
</dbReference>
<reference evidence="5" key="1">
    <citation type="submission" date="2017-12" db="EMBL/GenBank/DDBJ databases">
        <title>FDA dAtabase for Regulatory Grade micrObial Sequences (FDA-ARGOS): Supporting development and validation of Infectious Disease Dx tests.</title>
        <authorList>
            <person name="Hoffmann M."/>
            <person name="Allard M."/>
            <person name="Evans P."/>
            <person name="Brown E."/>
            <person name="Tallon L.J."/>
            <person name="Sadzewicz L."/>
            <person name="Sengamalay N."/>
            <person name="Ott S."/>
            <person name="Godinez A."/>
            <person name="Nagaraj S."/>
            <person name="Vavikolanu K."/>
            <person name="Aluvathingal J."/>
            <person name="Nadendla S."/>
            <person name="Hobson J."/>
            <person name="Sichtig H."/>
        </authorList>
    </citation>
    <scope>NUCLEOTIDE SEQUENCE [LARGE SCALE GENOMIC DNA]</scope>
    <source>
        <strain evidence="5">LMG 3418</strain>
    </source>
</reference>
<feature type="domain" description="Solute-binding protein family 5" evidence="2">
    <location>
        <begin position="184"/>
        <end position="328"/>
    </location>
</feature>
<keyword evidence="5" id="KW-1185">Reference proteome</keyword>
<dbReference type="EMBL" id="CP014133">
    <property type="protein sequence ID" value="AVH29457.1"/>
    <property type="molecule type" value="Genomic_DNA"/>
</dbReference>
<evidence type="ECO:0000313" key="5">
    <source>
        <dbReference type="Proteomes" id="UP000237665"/>
    </source>
</evidence>
<accession>A0ABM6SGH5</accession>
<dbReference type="Pfam" id="PF00496">
    <property type="entry name" value="SBP_bac_5"/>
    <property type="match status" value="1"/>
</dbReference>
<dbReference type="Gene3D" id="3.40.190.10">
    <property type="entry name" value="Periplasmic binding protein-like II"/>
    <property type="match status" value="1"/>
</dbReference>
<dbReference type="InterPro" id="IPR025370">
    <property type="entry name" value="SgrR_HTH_N"/>
</dbReference>
<evidence type="ECO:0000259" key="3">
    <source>
        <dbReference type="Pfam" id="PF12793"/>
    </source>
</evidence>